<dbReference type="Proteomes" id="UP000326725">
    <property type="component" value="Unassembled WGS sequence"/>
</dbReference>
<protein>
    <submittedName>
        <fullName evidence="1">Uncharacterized protein</fullName>
    </submittedName>
</protein>
<proteinExistence type="predicted"/>
<accession>A0A5K1I6H0</accession>
<evidence type="ECO:0000313" key="1">
    <source>
        <dbReference type="EMBL" id="VVZ95510.1"/>
    </source>
</evidence>
<name>A0A5K1I6H0_9GAMM</name>
<gene>
    <name evidence="1" type="ORF">HALO32_01581</name>
</gene>
<organism evidence="1 2">
    <name type="scientific">Halomonas lysinitropha</name>
    <dbReference type="NCBI Taxonomy" id="2607506"/>
    <lineage>
        <taxon>Bacteria</taxon>
        <taxon>Pseudomonadati</taxon>
        <taxon>Pseudomonadota</taxon>
        <taxon>Gammaproteobacteria</taxon>
        <taxon>Oceanospirillales</taxon>
        <taxon>Halomonadaceae</taxon>
        <taxon>Halomonas</taxon>
    </lineage>
</organism>
<keyword evidence="2" id="KW-1185">Reference proteome</keyword>
<sequence length="31" mass="3346">MAESTGPKCRSTLDAPLAYPADAEFKCRSKT</sequence>
<dbReference type="AlphaFoldDB" id="A0A5K1I6H0"/>
<reference evidence="1 2" key="1">
    <citation type="submission" date="2019-09" db="EMBL/GenBank/DDBJ databases">
        <authorList>
            <person name="Criscuolo A."/>
        </authorList>
    </citation>
    <scope>NUCLEOTIDE SEQUENCE [LARGE SCALE GENOMIC DNA]</scope>
    <source>
        <strain evidence="2">3(2)</strain>
    </source>
</reference>
<evidence type="ECO:0000313" key="2">
    <source>
        <dbReference type="Proteomes" id="UP000326725"/>
    </source>
</evidence>
<dbReference type="EMBL" id="CABVOU010000030">
    <property type="protein sequence ID" value="VVZ95510.1"/>
    <property type="molecule type" value="Genomic_DNA"/>
</dbReference>